<dbReference type="AlphaFoldDB" id="A0AAV3PNV0"/>
<proteinExistence type="predicted"/>
<dbReference type="EMBL" id="BAABME010002010">
    <property type="protein sequence ID" value="GAA0152582.1"/>
    <property type="molecule type" value="Genomic_DNA"/>
</dbReference>
<sequence length="78" mass="8686">MGDMRATIGLSEGGEEGEANFTPPVDFDLFRGGGGLIAAVRLVRAMEKWGIPYEKMWKERRRGKVWMKKAICVGLSNL</sequence>
<protein>
    <submittedName>
        <fullName evidence="1">Uncharacterized protein</fullName>
    </submittedName>
</protein>
<reference evidence="1 2" key="1">
    <citation type="submission" date="2024-01" db="EMBL/GenBank/DDBJ databases">
        <title>The complete chloroplast genome sequence of Lithospermum erythrorhizon: insights into the phylogenetic relationship among Boraginaceae species and the maternal lineages of purple gromwells.</title>
        <authorList>
            <person name="Okada T."/>
            <person name="Watanabe K."/>
        </authorList>
    </citation>
    <scope>NUCLEOTIDE SEQUENCE [LARGE SCALE GENOMIC DNA]</scope>
</reference>
<organism evidence="1 2">
    <name type="scientific">Lithospermum erythrorhizon</name>
    <name type="common">Purple gromwell</name>
    <name type="synonym">Lithospermum officinale var. erythrorhizon</name>
    <dbReference type="NCBI Taxonomy" id="34254"/>
    <lineage>
        <taxon>Eukaryota</taxon>
        <taxon>Viridiplantae</taxon>
        <taxon>Streptophyta</taxon>
        <taxon>Embryophyta</taxon>
        <taxon>Tracheophyta</taxon>
        <taxon>Spermatophyta</taxon>
        <taxon>Magnoliopsida</taxon>
        <taxon>eudicotyledons</taxon>
        <taxon>Gunneridae</taxon>
        <taxon>Pentapetalae</taxon>
        <taxon>asterids</taxon>
        <taxon>lamiids</taxon>
        <taxon>Boraginales</taxon>
        <taxon>Boraginaceae</taxon>
        <taxon>Boraginoideae</taxon>
        <taxon>Lithospermeae</taxon>
        <taxon>Lithospermum</taxon>
    </lineage>
</organism>
<name>A0AAV3PNV0_LITER</name>
<keyword evidence="2" id="KW-1185">Reference proteome</keyword>
<evidence type="ECO:0000313" key="1">
    <source>
        <dbReference type="EMBL" id="GAA0152582.1"/>
    </source>
</evidence>
<evidence type="ECO:0000313" key="2">
    <source>
        <dbReference type="Proteomes" id="UP001454036"/>
    </source>
</evidence>
<accession>A0AAV3PNV0</accession>
<comment type="caution">
    <text evidence="1">The sequence shown here is derived from an EMBL/GenBank/DDBJ whole genome shotgun (WGS) entry which is preliminary data.</text>
</comment>
<gene>
    <name evidence="1" type="ORF">LIER_11025</name>
</gene>
<dbReference type="Proteomes" id="UP001454036">
    <property type="component" value="Unassembled WGS sequence"/>
</dbReference>